<feature type="domain" description="Glycosyl transferase CAP10" evidence="3">
    <location>
        <begin position="363"/>
        <end position="644"/>
    </location>
</feature>
<feature type="coiled-coil region" evidence="1">
    <location>
        <begin position="120"/>
        <end position="151"/>
    </location>
</feature>
<evidence type="ECO:0000256" key="2">
    <source>
        <dbReference type="SAM" id="MobiDB-lite"/>
    </source>
</evidence>
<dbReference type="InterPro" id="IPR006598">
    <property type="entry name" value="CAP10"/>
</dbReference>
<dbReference type="OrthoDB" id="541052at2759"/>
<organism evidence="4 5">
    <name type="scientific">Laccaria amethystina LaAM-08-1</name>
    <dbReference type="NCBI Taxonomy" id="1095629"/>
    <lineage>
        <taxon>Eukaryota</taxon>
        <taxon>Fungi</taxon>
        <taxon>Dikarya</taxon>
        <taxon>Basidiomycota</taxon>
        <taxon>Agaricomycotina</taxon>
        <taxon>Agaricomycetes</taxon>
        <taxon>Agaricomycetidae</taxon>
        <taxon>Agaricales</taxon>
        <taxon>Agaricineae</taxon>
        <taxon>Hydnangiaceae</taxon>
        <taxon>Laccaria</taxon>
    </lineage>
</organism>
<proteinExistence type="predicted"/>
<dbReference type="EMBL" id="KN838761">
    <property type="protein sequence ID" value="KIJ95300.1"/>
    <property type="molecule type" value="Genomic_DNA"/>
</dbReference>
<dbReference type="PANTHER" id="PTHR12203">
    <property type="entry name" value="KDEL LYS-ASP-GLU-LEU CONTAINING - RELATED"/>
    <property type="match status" value="1"/>
</dbReference>
<evidence type="ECO:0000259" key="3">
    <source>
        <dbReference type="SMART" id="SM00672"/>
    </source>
</evidence>
<keyword evidence="1" id="KW-0175">Coiled coil</keyword>
<evidence type="ECO:0000313" key="4">
    <source>
        <dbReference type="EMBL" id="KIJ95300.1"/>
    </source>
</evidence>
<keyword evidence="5" id="KW-1185">Reference proteome</keyword>
<accession>A0A0C9WTJ8</accession>
<evidence type="ECO:0000313" key="5">
    <source>
        <dbReference type="Proteomes" id="UP000054477"/>
    </source>
</evidence>
<dbReference type="AlphaFoldDB" id="A0A0C9WTJ8"/>
<gene>
    <name evidence="4" type="ORF">K443DRAFT_683136</name>
</gene>
<dbReference type="PANTHER" id="PTHR12203:SF118">
    <property type="entry name" value="BETA-1,2-XYLOSYLTRANSFERASE 1"/>
    <property type="match status" value="1"/>
</dbReference>
<reference evidence="4 5" key="1">
    <citation type="submission" date="2014-04" db="EMBL/GenBank/DDBJ databases">
        <authorList>
            <consortium name="DOE Joint Genome Institute"/>
            <person name="Kuo A."/>
            <person name="Kohler A."/>
            <person name="Nagy L.G."/>
            <person name="Floudas D."/>
            <person name="Copeland A."/>
            <person name="Barry K.W."/>
            <person name="Cichocki N."/>
            <person name="Veneault-Fourrey C."/>
            <person name="LaButti K."/>
            <person name="Lindquist E.A."/>
            <person name="Lipzen A."/>
            <person name="Lundell T."/>
            <person name="Morin E."/>
            <person name="Murat C."/>
            <person name="Sun H."/>
            <person name="Tunlid A."/>
            <person name="Henrissat B."/>
            <person name="Grigoriev I.V."/>
            <person name="Hibbett D.S."/>
            <person name="Martin F."/>
            <person name="Nordberg H.P."/>
            <person name="Cantor M.N."/>
            <person name="Hua S.X."/>
        </authorList>
    </citation>
    <scope>NUCLEOTIDE SEQUENCE [LARGE SCALE GENOMIC DNA]</scope>
    <source>
        <strain evidence="4 5">LaAM-08-1</strain>
    </source>
</reference>
<dbReference type="InterPro" id="IPR051091">
    <property type="entry name" value="O-Glucosyltr/Glycosyltrsf_90"/>
</dbReference>
<dbReference type="SMART" id="SM00672">
    <property type="entry name" value="CAP10"/>
    <property type="match status" value="1"/>
</dbReference>
<sequence>MAWLTRPRRYRYRNQYLLMALVVAVILLSTTETSFVSIFSWRSPFSFHTDLGLGGSPSLALQPQPCLSVPQHEETAVVRRLPPLQKPLSHPSKTIRPLGWHKYLPNGMLEMNPDGPHPILELIKNAEDKWQQKLERASRTLEEAVVEYKRRYKRAPPKGFDDWWKYVQENNVQLPDEYDFIHRDLEPFWGVSPQDLLEIQERQEDVTDSFTLGKNLTHRTDLVKVAYENYEMLEQRNLLRGLDEILDLLKPIEHLLPPFRAIFSPHDNPNLLTDYYVKKALLDAAKEGKYVDLKQLPEAKHFGFASACPFDSPGRPVRDAPVDQFHRPPPRSGKSFIHDHRLSMDPCQNPSIFYNHAQYVAHDLGPKPQPVLAMQFAYCSTPLFHDLQTPSFISWMDDVHPRENDAEWEEKTDERILWRGRNTGMNHDKGTRWIYSQRIRLVRITNEMNGTERVLMPPRDSDFTETGGETTRRVGEGVDVKKSLLNPAIMDISFTDKPVGCWPEAYCKYMKTLFEFKPDYDAHGRDAGNHKYLVDVDGNGWSSRFKRSITTKSLVFKATAYPEWWIDRIQPWVHYVPVQVDHSDLYDAYIFFRGGLYGEGNHDDLAKKIGYKGREWSRTFWRKEDMTAYFFRMFLEYARLMSLDREGMSYTG</sequence>
<name>A0A0C9WTJ8_9AGAR</name>
<protein>
    <submittedName>
        <fullName evidence="4">Unplaced genomic scaffold K443scaffold_226, whole genome shotgun sequence</fullName>
    </submittedName>
</protein>
<evidence type="ECO:0000256" key="1">
    <source>
        <dbReference type="SAM" id="Coils"/>
    </source>
</evidence>
<dbReference type="HOGENOM" id="CLU_005027_3_2_1"/>
<feature type="region of interest" description="Disordered" evidence="2">
    <location>
        <begin position="453"/>
        <end position="472"/>
    </location>
</feature>
<dbReference type="Pfam" id="PF05686">
    <property type="entry name" value="Glyco_transf_90"/>
    <property type="match status" value="1"/>
</dbReference>
<dbReference type="Proteomes" id="UP000054477">
    <property type="component" value="Unassembled WGS sequence"/>
</dbReference>
<reference evidence="5" key="2">
    <citation type="submission" date="2015-01" db="EMBL/GenBank/DDBJ databases">
        <title>Evolutionary Origins and Diversification of the Mycorrhizal Mutualists.</title>
        <authorList>
            <consortium name="DOE Joint Genome Institute"/>
            <consortium name="Mycorrhizal Genomics Consortium"/>
            <person name="Kohler A."/>
            <person name="Kuo A."/>
            <person name="Nagy L.G."/>
            <person name="Floudas D."/>
            <person name="Copeland A."/>
            <person name="Barry K.W."/>
            <person name="Cichocki N."/>
            <person name="Veneault-Fourrey C."/>
            <person name="LaButti K."/>
            <person name="Lindquist E.A."/>
            <person name="Lipzen A."/>
            <person name="Lundell T."/>
            <person name="Morin E."/>
            <person name="Murat C."/>
            <person name="Riley R."/>
            <person name="Ohm R."/>
            <person name="Sun H."/>
            <person name="Tunlid A."/>
            <person name="Henrissat B."/>
            <person name="Grigoriev I.V."/>
            <person name="Hibbett D.S."/>
            <person name="Martin F."/>
        </authorList>
    </citation>
    <scope>NUCLEOTIDE SEQUENCE [LARGE SCALE GENOMIC DNA]</scope>
    <source>
        <strain evidence="5">LaAM-08-1</strain>
    </source>
</reference>